<dbReference type="Gene3D" id="4.10.240.10">
    <property type="entry name" value="Zn(2)-C6 fungal-type DNA-binding domain"/>
    <property type="match status" value="1"/>
</dbReference>
<reference evidence="8" key="1">
    <citation type="journal article" date="2023" name="IMA Fungus">
        <title>Comparative genomic study of the Penicillium genus elucidates a diverse pangenome and 15 lateral gene transfer events.</title>
        <authorList>
            <person name="Petersen C."/>
            <person name="Sorensen T."/>
            <person name="Nielsen M.R."/>
            <person name="Sondergaard T.E."/>
            <person name="Sorensen J.L."/>
            <person name="Fitzpatrick D.A."/>
            <person name="Frisvad J.C."/>
            <person name="Nielsen K.L."/>
        </authorList>
    </citation>
    <scope>NUCLEOTIDE SEQUENCE</scope>
    <source>
        <strain evidence="8">IBT 15450</strain>
    </source>
</reference>
<dbReference type="AlphaFoldDB" id="A0AAD6I7S3"/>
<dbReference type="CDD" id="cd00067">
    <property type="entry name" value="GAL4"/>
    <property type="match status" value="1"/>
</dbReference>
<sequence length="755" mass="82688">MVPINNVMEQSGQTPHAKQAACLTCRRSKIRCNRAAGETRCEKCKQSDAECIVPSHHLGRQKGVKNKRKGLEKAIHQIEQAIKRPRIDSGDGDAQRAISGLQDLLIQVQGQLMQSDQDAFSEGPGPGHDPDSDPPSLRDTKVDESLTLDDAENPLQLLARASDLQLSPTGVRRAPRPSLPLPGAPLAVSQENAIPGEPSAKSFFVPARANLDVGSEVDPVDLGLVTFDESESLFSFFYQNLAHTRWGLDPLIHTPSFVRSQSAFLFTSIMAGAALFLPSAAALSKRLSRHCKSLAQRVITHRHRSVEIVLAFMVNVPWMSPGDSLGDDDTCSYIAMALTVALDLSLNKIVSPSASFDQELLNRLARADCIDPKRALHMDGFDDVDPCSEWGLRLLRRRERAWIALFVVERGVCLARGRSYTVPLTTLIENCDRWHLSNIADLRDGPMNSMAVLRRDLDGLFKKVKSSCDSYRIVDTGSEAAQSIKKTIQTFYERWYATWALAIGEGDTRSLPPYVEILVTHTQLSTYGGVINHPTAPLEVKRFFRAAGLSSALNVLRAAIQGESRLKSMPNNTVIMISFAACSALSLSVTPGDSRSSLAPSVRNLIEETAGVLERVGATPSHRNGSSVLYGRFLRELIRRAPAFPLPLSHPQSQFQPTSQRVNPSGMDLPEPTLPHTSSSLDTHGLPIQVTQPPTSLPPEDLWSEPMHFSAMSDNQIVDAVNRAGTAFGASIPDVPLDDMLNWDWLDFANADLGL</sequence>
<proteinExistence type="predicted"/>
<feature type="compositionally biased region" description="Polar residues" evidence="6">
    <location>
        <begin position="650"/>
        <end position="663"/>
    </location>
</feature>
<dbReference type="GO" id="GO:0008270">
    <property type="term" value="F:zinc ion binding"/>
    <property type="evidence" value="ECO:0007669"/>
    <property type="project" value="InterPro"/>
</dbReference>
<evidence type="ECO:0000256" key="3">
    <source>
        <dbReference type="ARBA" id="ARBA00023125"/>
    </source>
</evidence>
<feature type="domain" description="Zn(2)-C6 fungal-type" evidence="7">
    <location>
        <begin position="21"/>
        <end position="53"/>
    </location>
</feature>
<evidence type="ECO:0000256" key="1">
    <source>
        <dbReference type="ARBA" id="ARBA00004123"/>
    </source>
</evidence>
<dbReference type="Proteomes" id="UP001219568">
    <property type="component" value="Unassembled WGS sequence"/>
</dbReference>
<dbReference type="InterPro" id="IPR051089">
    <property type="entry name" value="prtT"/>
</dbReference>
<evidence type="ECO:0000256" key="4">
    <source>
        <dbReference type="ARBA" id="ARBA00023163"/>
    </source>
</evidence>
<dbReference type="SUPFAM" id="SSF57701">
    <property type="entry name" value="Zn2/Cys6 DNA-binding domain"/>
    <property type="match status" value="1"/>
</dbReference>
<feature type="region of interest" description="Disordered" evidence="6">
    <location>
        <begin position="117"/>
        <end position="140"/>
    </location>
</feature>
<dbReference type="GO" id="GO:0000976">
    <property type="term" value="F:transcription cis-regulatory region binding"/>
    <property type="evidence" value="ECO:0007669"/>
    <property type="project" value="TreeGrafter"/>
</dbReference>
<gene>
    <name evidence="8" type="ORF">N7460_009512</name>
</gene>
<dbReference type="CDD" id="cd12148">
    <property type="entry name" value="fungal_TF_MHR"/>
    <property type="match status" value="1"/>
</dbReference>
<keyword evidence="5" id="KW-0539">Nucleus</keyword>
<evidence type="ECO:0000313" key="8">
    <source>
        <dbReference type="EMBL" id="KAJ6035337.1"/>
    </source>
</evidence>
<feature type="region of interest" description="Disordered" evidence="6">
    <location>
        <begin position="648"/>
        <end position="673"/>
    </location>
</feature>
<keyword evidence="4" id="KW-0804">Transcription</keyword>
<comment type="caution">
    <text evidence="8">The sequence shown here is derived from an EMBL/GenBank/DDBJ whole genome shotgun (WGS) entry which is preliminary data.</text>
</comment>
<dbReference type="Pfam" id="PF00172">
    <property type="entry name" value="Zn_clus"/>
    <property type="match status" value="1"/>
</dbReference>
<protein>
    <recommendedName>
        <fullName evidence="7">Zn(2)-C6 fungal-type domain-containing protein</fullName>
    </recommendedName>
</protein>
<reference evidence="8" key="2">
    <citation type="submission" date="2023-01" db="EMBL/GenBank/DDBJ databases">
        <authorList>
            <person name="Petersen C."/>
        </authorList>
    </citation>
    <scope>NUCLEOTIDE SEQUENCE</scope>
    <source>
        <strain evidence="8">IBT 15450</strain>
    </source>
</reference>
<dbReference type="InterPro" id="IPR036864">
    <property type="entry name" value="Zn2-C6_fun-type_DNA-bd_sf"/>
</dbReference>
<dbReference type="GO" id="GO:0005634">
    <property type="term" value="C:nucleus"/>
    <property type="evidence" value="ECO:0007669"/>
    <property type="project" value="UniProtKB-SubCell"/>
</dbReference>
<dbReference type="SMART" id="SM00066">
    <property type="entry name" value="GAL4"/>
    <property type="match status" value="1"/>
</dbReference>
<dbReference type="PANTHER" id="PTHR31845:SF17">
    <property type="entry name" value="ZN(II)2CYS6 TRANSCRIPTION FACTOR (EUROFUNG)"/>
    <property type="match status" value="1"/>
</dbReference>
<evidence type="ECO:0000259" key="7">
    <source>
        <dbReference type="PROSITE" id="PS50048"/>
    </source>
</evidence>
<dbReference type="PANTHER" id="PTHR31845">
    <property type="entry name" value="FINGER DOMAIN PROTEIN, PUTATIVE-RELATED"/>
    <property type="match status" value="1"/>
</dbReference>
<evidence type="ECO:0000256" key="6">
    <source>
        <dbReference type="SAM" id="MobiDB-lite"/>
    </source>
</evidence>
<organism evidence="8 9">
    <name type="scientific">Penicillium canescens</name>
    <dbReference type="NCBI Taxonomy" id="5083"/>
    <lineage>
        <taxon>Eukaryota</taxon>
        <taxon>Fungi</taxon>
        <taxon>Dikarya</taxon>
        <taxon>Ascomycota</taxon>
        <taxon>Pezizomycotina</taxon>
        <taxon>Eurotiomycetes</taxon>
        <taxon>Eurotiomycetidae</taxon>
        <taxon>Eurotiales</taxon>
        <taxon>Aspergillaceae</taxon>
        <taxon>Penicillium</taxon>
    </lineage>
</organism>
<name>A0AAD6I7S3_PENCN</name>
<dbReference type="InterPro" id="IPR001138">
    <property type="entry name" value="Zn2Cys6_DnaBD"/>
</dbReference>
<accession>A0AAD6I7S3</accession>
<keyword evidence="2" id="KW-0805">Transcription regulation</keyword>
<evidence type="ECO:0000256" key="5">
    <source>
        <dbReference type="ARBA" id="ARBA00023242"/>
    </source>
</evidence>
<dbReference type="PROSITE" id="PS00463">
    <property type="entry name" value="ZN2_CY6_FUNGAL_1"/>
    <property type="match status" value="1"/>
</dbReference>
<dbReference type="GO" id="GO:0000981">
    <property type="term" value="F:DNA-binding transcription factor activity, RNA polymerase II-specific"/>
    <property type="evidence" value="ECO:0007669"/>
    <property type="project" value="InterPro"/>
</dbReference>
<dbReference type="PROSITE" id="PS50048">
    <property type="entry name" value="ZN2_CY6_FUNGAL_2"/>
    <property type="match status" value="1"/>
</dbReference>
<keyword evidence="9" id="KW-1185">Reference proteome</keyword>
<keyword evidence="3" id="KW-0238">DNA-binding</keyword>
<dbReference type="EMBL" id="JAQJZL010000010">
    <property type="protein sequence ID" value="KAJ6035337.1"/>
    <property type="molecule type" value="Genomic_DNA"/>
</dbReference>
<comment type="subcellular location">
    <subcellularLocation>
        <location evidence="1">Nucleus</location>
    </subcellularLocation>
</comment>
<feature type="compositionally biased region" description="Basic and acidic residues" evidence="6">
    <location>
        <begin position="128"/>
        <end position="140"/>
    </location>
</feature>
<evidence type="ECO:0000256" key="2">
    <source>
        <dbReference type="ARBA" id="ARBA00023015"/>
    </source>
</evidence>
<evidence type="ECO:0000313" key="9">
    <source>
        <dbReference type="Proteomes" id="UP001219568"/>
    </source>
</evidence>